<evidence type="ECO:0000256" key="12">
    <source>
        <dbReference type="RuleBase" id="RU004423"/>
    </source>
</evidence>
<evidence type="ECO:0000256" key="3">
    <source>
        <dbReference type="ARBA" id="ARBA00022480"/>
    </source>
</evidence>
<evidence type="ECO:0000256" key="9">
    <source>
        <dbReference type="ARBA" id="ARBA00023170"/>
    </source>
</evidence>
<keyword evidence="4 13" id="KW-0716">Sensory transduction</keyword>
<feature type="transmembrane region" description="Helical" evidence="14">
    <location>
        <begin position="260"/>
        <end position="281"/>
    </location>
</feature>
<comment type="subcellular location">
    <subcellularLocation>
        <location evidence="1 13">Membrane</location>
        <topology evidence="1 13">Multi-pass membrane protein</topology>
    </subcellularLocation>
</comment>
<organism evidence="15 16">
    <name type="scientific">Mus caroli</name>
    <name type="common">Ryukyu mouse</name>
    <name type="synonym">Ricefield mouse</name>
    <dbReference type="NCBI Taxonomy" id="10089"/>
    <lineage>
        <taxon>Eukaryota</taxon>
        <taxon>Metazoa</taxon>
        <taxon>Chordata</taxon>
        <taxon>Craniata</taxon>
        <taxon>Vertebrata</taxon>
        <taxon>Euteleostomi</taxon>
        <taxon>Mammalia</taxon>
        <taxon>Eutheria</taxon>
        <taxon>Euarchontoglires</taxon>
        <taxon>Glires</taxon>
        <taxon>Rodentia</taxon>
        <taxon>Myomorpha</taxon>
        <taxon>Muroidea</taxon>
        <taxon>Muridae</taxon>
        <taxon>Murinae</taxon>
        <taxon>Mus</taxon>
        <taxon>Mus</taxon>
    </lineage>
</organism>
<keyword evidence="15" id="KW-1185">Reference proteome</keyword>
<keyword evidence="5 13" id="KW-0812">Transmembrane</keyword>
<evidence type="ECO:0000256" key="8">
    <source>
        <dbReference type="ARBA" id="ARBA00023136"/>
    </source>
</evidence>
<feature type="transmembrane region" description="Helical" evidence="14">
    <location>
        <begin position="88"/>
        <end position="109"/>
    </location>
</feature>
<evidence type="ECO:0000313" key="16">
    <source>
        <dbReference type="RefSeq" id="XP_021021567.1"/>
    </source>
</evidence>
<name>A0A6P5PSZ3_MUSCR</name>
<dbReference type="PANTHER" id="PTHR11394">
    <property type="entry name" value="TASTE RECEPTOR TYPE 2"/>
    <property type="match status" value="1"/>
</dbReference>
<evidence type="ECO:0000256" key="4">
    <source>
        <dbReference type="ARBA" id="ARBA00022606"/>
    </source>
</evidence>
<dbReference type="FunFam" id="1.20.1070.10:FF:000042">
    <property type="entry name" value="Taste receptor type 2 member 7"/>
    <property type="match status" value="1"/>
</dbReference>
<dbReference type="KEGG" id="mcal:110297131"/>
<protein>
    <recommendedName>
        <fullName evidence="13">Taste receptor type 2</fullName>
    </recommendedName>
</protein>
<evidence type="ECO:0000256" key="5">
    <source>
        <dbReference type="ARBA" id="ARBA00022692"/>
    </source>
</evidence>
<gene>
    <name evidence="16" type="primary">LOC110297131</name>
</gene>
<dbReference type="PANTHER" id="PTHR11394:SF63">
    <property type="entry name" value="TASTE RECEPTOR TYPE 2 MEMBER 10"/>
    <property type="match status" value="1"/>
</dbReference>
<evidence type="ECO:0000256" key="14">
    <source>
        <dbReference type="SAM" id="Phobius"/>
    </source>
</evidence>
<proteinExistence type="inferred from homology"/>
<evidence type="ECO:0000256" key="7">
    <source>
        <dbReference type="ARBA" id="ARBA00023040"/>
    </source>
</evidence>
<keyword evidence="9 13" id="KW-0675">Receptor</keyword>
<feature type="transmembrane region" description="Helical" evidence="14">
    <location>
        <begin position="229"/>
        <end position="254"/>
    </location>
</feature>
<evidence type="ECO:0000256" key="11">
    <source>
        <dbReference type="ARBA" id="ARBA00023224"/>
    </source>
</evidence>
<reference evidence="16" key="1">
    <citation type="submission" date="2025-08" db="UniProtKB">
        <authorList>
            <consortium name="RefSeq"/>
        </authorList>
    </citation>
    <scope>IDENTIFICATION</scope>
</reference>
<evidence type="ECO:0000256" key="2">
    <source>
        <dbReference type="ARBA" id="ARBA00007376"/>
    </source>
</evidence>
<keyword evidence="3 13" id="KW-0919">Taste</keyword>
<feature type="transmembrane region" description="Helical" evidence="14">
    <location>
        <begin position="181"/>
        <end position="202"/>
    </location>
</feature>
<keyword evidence="8 13" id="KW-0472">Membrane</keyword>
<evidence type="ECO:0000256" key="6">
    <source>
        <dbReference type="ARBA" id="ARBA00022989"/>
    </source>
</evidence>
<evidence type="ECO:0000256" key="1">
    <source>
        <dbReference type="ARBA" id="ARBA00004141"/>
    </source>
</evidence>
<keyword evidence="6 14" id="KW-1133">Transmembrane helix</keyword>
<evidence type="ECO:0000313" key="15">
    <source>
        <dbReference type="Proteomes" id="UP000515126"/>
    </source>
</evidence>
<evidence type="ECO:0000256" key="10">
    <source>
        <dbReference type="ARBA" id="ARBA00023180"/>
    </source>
</evidence>
<dbReference type="Proteomes" id="UP000515126">
    <property type="component" value="Chromosome 6"/>
</dbReference>
<feature type="transmembrane region" description="Helical" evidence="14">
    <location>
        <begin position="44"/>
        <end position="68"/>
    </location>
</feature>
<dbReference type="GO" id="GO:0004930">
    <property type="term" value="F:G protein-coupled receptor activity"/>
    <property type="evidence" value="ECO:0007669"/>
    <property type="project" value="UniProtKB-KW"/>
</dbReference>
<dbReference type="CDD" id="cd15021">
    <property type="entry name" value="7tm_TAS2R10"/>
    <property type="match status" value="1"/>
</dbReference>
<dbReference type="Pfam" id="PF05296">
    <property type="entry name" value="TAS2R"/>
    <property type="match status" value="1"/>
</dbReference>
<dbReference type="InterPro" id="IPR007960">
    <property type="entry name" value="TAS2R"/>
</dbReference>
<dbReference type="AlphaFoldDB" id="A0A6P5PSZ3"/>
<keyword evidence="11 13" id="KW-0807">Transducer</keyword>
<evidence type="ECO:0000256" key="13">
    <source>
        <dbReference type="RuleBase" id="RU004424"/>
    </source>
</evidence>
<dbReference type="GeneID" id="110297131"/>
<dbReference type="RefSeq" id="XP_021021567.1">
    <property type="nucleotide sequence ID" value="XM_021165908.1"/>
</dbReference>
<dbReference type="GO" id="GO:0033038">
    <property type="term" value="F:bitter taste receptor activity"/>
    <property type="evidence" value="ECO:0007669"/>
    <property type="project" value="InterPro"/>
</dbReference>
<feature type="transmembrane region" description="Helical" evidence="14">
    <location>
        <begin position="6"/>
        <end position="32"/>
    </location>
</feature>
<feature type="transmembrane region" description="Helical" evidence="14">
    <location>
        <begin position="129"/>
        <end position="148"/>
    </location>
</feature>
<comment type="similarity">
    <text evidence="2 12">Belongs to the G-protein coupled receptor T2R family.</text>
</comment>
<keyword evidence="10" id="KW-0325">Glycoprotein</keyword>
<dbReference type="GO" id="GO:0016020">
    <property type="term" value="C:membrane"/>
    <property type="evidence" value="ECO:0007669"/>
    <property type="project" value="UniProtKB-SubCell"/>
</dbReference>
<dbReference type="SUPFAM" id="SSF81321">
    <property type="entry name" value="Family A G protein-coupled receptor-like"/>
    <property type="match status" value="1"/>
</dbReference>
<accession>A0A6P5PSZ3</accession>
<dbReference type="Gene3D" id="1.20.1070.10">
    <property type="entry name" value="Rhodopsin 7-helix transmembrane proteins"/>
    <property type="match status" value="1"/>
</dbReference>
<sequence>MLNSAEGILLCVVTSEAVLGVLGDTYIALFNCMDYAKNKKLSKIGFILIGLAISRIGVVWIIILQGYIQVFVPHMLTSGNITEYITYIWVFLNHLSVWFVTNLNILYFLKIANFSNSVFLWLKRRVSAVFIFLSGCLLTSWLLCFPQMTKILQNSKMHQGNSSWTHQQKNYFLINQSVTNLGILFFIIVSLITCFLLIVFLWRHVRQMHSDVSGFRDHSTKVHVKAMKFLISFMVLFILHFVGLSIEVLCFILPQNKLLFITGLTATCLYPCGHSIIVILGNKQLKQASLKALHHLKCCETKGNFRVT</sequence>
<keyword evidence="7 13" id="KW-0297">G-protein coupled receptor</keyword>